<proteinExistence type="inferred from homology"/>
<dbReference type="GO" id="GO:0005886">
    <property type="term" value="C:plasma membrane"/>
    <property type="evidence" value="ECO:0007669"/>
    <property type="project" value="UniProtKB-SubCell"/>
</dbReference>
<feature type="transmembrane region" description="Helical" evidence="7">
    <location>
        <begin position="180"/>
        <end position="199"/>
    </location>
</feature>
<dbReference type="Proteomes" id="UP000076079">
    <property type="component" value="Chromosome"/>
</dbReference>
<dbReference type="PANTHER" id="PTHR30065:SF1">
    <property type="entry name" value="SURFACE PRESENTATION OF ANTIGENS PROTEIN SPAR"/>
    <property type="match status" value="1"/>
</dbReference>
<evidence type="ECO:0000256" key="4">
    <source>
        <dbReference type="ARBA" id="ARBA00022692"/>
    </source>
</evidence>
<dbReference type="RefSeq" id="WP_110172066.1">
    <property type="nucleotide sequence ID" value="NZ_CP015136.1"/>
</dbReference>
<feature type="transmembrane region" description="Helical" evidence="7">
    <location>
        <begin position="65"/>
        <end position="83"/>
    </location>
</feature>
<gene>
    <name evidence="8" type="ORF">LuPra_03655</name>
</gene>
<dbReference type="GO" id="GO:0006605">
    <property type="term" value="P:protein targeting"/>
    <property type="evidence" value="ECO:0007669"/>
    <property type="project" value="InterPro"/>
</dbReference>
<comment type="subcellular location">
    <subcellularLocation>
        <location evidence="1">Cell membrane</location>
        <topology evidence="1">Multi-pass membrane protein</topology>
    </subcellularLocation>
</comment>
<evidence type="ECO:0000313" key="8">
    <source>
        <dbReference type="EMBL" id="AMY10425.1"/>
    </source>
</evidence>
<comment type="similarity">
    <text evidence="2">Belongs to the FliR/MopE/SpaR family.</text>
</comment>
<evidence type="ECO:0000313" key="9">
    <source>
        <dbReference type="Proteomes" id="UP000076079"/>
    </source>
</evidence>
<reference evidence="8 9" key="1">
    <citation type="journal article" date="2016" name="Genome Announc.">
        <title>First Complete Genome Sequence of a Subdivision 6 Acidobacterium Strain.</title>
        <authorList>
            <person name="Huang S."/>
            <person name="Vieira S."/>
            <person name="Bunk B."/>
            <person name="Riedel T."/>
            <person name="Sproer C."/>
            <person name="Overmann J."/>
        </authorList>
    </citation>
    <scope>NUCLEOTIDE SEQUENCE [LARGE SCALE GENOMIC DNA]</scope>
    <source>
        <strain evidence="9">DSM 100886 HEG_-6_39</strain>
    </source>
</reference>
<evidence type="ECO:0000256" key="7">
    <source>
        <dbReference type="SAM" id="Phobius"/>
    </source>
</evidence>
<keyword evidence="8" id="KW-0966">Cell projection</keyword>
<keyword evidence="6 7" id="KW-0472">Membrane</keyword>
<keyword evidence="8" id="KW-0282">Flagellum</keyword>
<accession>A0A143PPC5</accession>
<feature type="transmembrane region" description="Helical" evidence="7">
    <location>
        <begin position="32"/>
        <end position="53"/>
    </location>
</feature>
<dbReference type="STRING" id="1855912.LuPra_03655"/>
<protein>
    <submittedName>
        <fullName evidence="8">Flagellar biosynthesis protein FliR</fullName>
    </submittedName>
</protein>
<dbReference type="OrthoDB" id="9807748at2"/>
<dbReference type="InterPro" id="IPR002010">
    <property type="entry name" value="T3SS_IM_R"/>
</dbReference>
<feature type="transmembrane region" description="Helical" evidence="7">
    <location>
        <begin position="118"/>
        <end position="136"/>
    </location>
</feature>
<reference evidence="9" key="2">
    <citation type="submission" date="2016-04" db="EMBL/GenBank/DDBJ databases">
        <title>First Complete Genome Sequence of a Subdivision 6 Acidobacterium.</title>
        <authorList>
            <person name="Huang S."/>
            <person name="Vieira S."/>
            <person name="Bunk B."/>
            <person name="Riedel T."/>
            <person name="Sproeer C."/>
            <person name="Overmann J."/>
        </authorList>
    </citation>
    <scope>NUCLEOTIDE SEQUENCE [LARGE SCALE GENOMIC DNA]</scope>
    <source>
        <strain evidence="9">DSM 100886 HEG_-6_39</strain>
    </source>
</reference>
<dbReference type="PANTHER" id="PTHR30065">
    <property type="entry name" value="FLAGELLAR BIOSYNTHETIC PROTEIN FLIR"/>
    <property type="match status" value="1"/>
</dbReference>
<keyword evidence="9" id="KW-1185">Reference proteome</keyword>
<evidence type="ECO:0000256" key="5">
    <source>
        <dbReference type="ARBA" id="ARBA00022989"/>
    </source>
</evidence>
<dbReference type="EMBL" id="CP015136">
    <property type="protein sequence ID" value="AMY10425.1"/>
    <property type="molecule type" value="Genomic_DNA"/>
</dbReference>
<dbReference type="KEGG" id="abac:LuPra_03655"/>
<keyword evidence="3" id="KW-1003">Cell membrane</keyword>
<keyword evidence="8" id="KW-0969">Cilium</keyword>
<evidence type="ECO:0000256" key="6">
    <source>
        <dbReference type="ARBA" id="ARBA00023136"/>
    </source>
</evidence>
<dbReference type="PRINTS" id="PR00953">
    <property type="entry name" value="TYPE3IMRPROT"/>
</dbReference>
<name>A0A143PPC5_LUTPR</name>
<keyword evidence="5 7" id="KW-1133">Transmembrane helix</keyword>
<sequence>MDLSPILVFAMALIRPSLLVLATPLFGGTFAPAAPKIGLVLVLGAFMAPVIGVPRTIEPGMFLTVVLRELLIGFGLAMAVRLLQAGAELGGYLTGFQMGLSYAALVDPQSGVRNNILAALYGSIAVMVFLLTNAHHEVLRALATSYEALPIGAGVVDSAIADMVARMFGLMFTLGVRLSAPVVITLLLVEVVLGVMARVAPTLNLMVTAAPVRLLVGWMALALTIRVLPDILIRAFPQALSLGARTAAALR</sequence>
<keyword evidence="4 7" id="KW-0812">Transmembrane</keyword>
<dbReference type="Pfam" id="PF01311">
    <property type="entry name" value="Bac_export_1"/>
    <property type="match status" value="1"/>
</dbReference>
<evidence type="ECO:0000256" key="1">
    <source>
        <dbReference type="ARBA" id="ARBA00004651"/>
    </source>
</evidence>
<feature type="transmembrane region" description="Helical" evidence="7">
    <location>
        <begin position="205"/>
        <end position="228"/>
    </location>
</feature>
<evidence type="ECO:0000256" key="3">
    <source>
        <dbReference type="ARBA" id="ARBA00022475"/>
    </source>
</evidence>
<organism evidence="8 9">
    <name type="scientific">Luteitalea pratensis</name>
    <dbReference type="NCBI Taxonomy" id="1855912"/>
    <lineage>
        <taxon>Bacteria</taxon>
        <taxon>Pseudomonadati</taxon>
        <taxon>Acidobacteriota</taxon>
        <taxon>Vicinamibacteria</taxon>
        <taxon>Vicinamibacterales</taxon>
        <taxon>Vicinamibacteraceae</taxon>
        <taxon>Luteitalea</taxon>
    </lineage>
</organism>
<evidence type="ECO:0000256" key="2">
    <source>
        <dbReference type="ARBA" id="ARBA00009772"/>
    </source>
</evidence>
<dbReference type="AlphaFoldDB" id="A0A143PPC5"/>